<comment type="similarity">
    <text evidence="2 12">Belongs to the glycosyltransferase 31 family.</text>
</comment>
<dbReference type="OrthoDB" id="2139606at2759"/>
<evidence type="ECO:0000256" key="12">
    <source>
        <dbReference type="RuleBase" id="RU363063"/>
    </source>
</evidence>
<keyword evidence="3 12" id="KW-0328">Glycosyltransferase</keyword>
<evidence type="ECO:0000256" key="1">
    <source>
        <dbReference type="ARBA" id="ARBA00004323"/>
    </source>
</evidence>
<feature type="transmembrane region" description="Helical" evidence="12">
    <location>
        <begin position="21"/>
        <end position="40"/>
    </location>
</feature>
<dbReference type="PANTHER" id="PTHR11214:SF368">
    <property type="entry name" value="N-ACETYLLACTOSAMINIDE BETA-1,3-N-ACETYLGLUCOSAMINYLTRANSFERASE 4"/>
    <property type="match status" value="1"/>
</dbReference>
<dbReference type="EC" id="2.4.1.-" evidence="12"/>
<keyword evidence="15" id="KW-1185">Reference proteome</keyword>
<comment type="subcellular location">
    <subcellularLocation>
        <location evidence="1 12">Golgi apparatus membrane</location>
        <topology evidence="1 12">Single-pass type II membrane protein</topology>
    </subcellularLocation>
</comment>
<dbReference type="GO" id="GO:0000139">
    <property type="term" value="C:Golgi membrane"/>
    <property type="evidence" value="ECO:0007669"/>
    <property type="project" value="UniProtKB-SubCell"/>
</dbReference>
<comment type="caution">
    <text evidence="14">The sequence shown here is derived from an EMBL/GenBank/DDBJ whole genome shotgun (WGS) entry which is preliminary data.</text>
</comment>
<sequence length="388" mass="45171">MELKATFYRTMMILKPRNTSLFMYCAMLLMLFLFCLLIRMEVKSSLNGTSMLTQTHKNPPSRSSMIRDKTELNRTAPKIHLECRNNGSLLQIPNGIPVLHQLFLQYKHCRTFRQLLSPKACSNDLFLLMAIKSTAAQIDRRAALRSTWGREGLFSGMRVQLVFLLGRSMDRVRGHPLQPLLHYESRQFGDILQWDFDDSFFNLTLKEVHFLNWFSRECRTAQFVLKGDDDVFVNTGNLLEYLWDKRPNDHLFVGDIISKAVPIRNIRRKYFIPMQMYPKKQYPPYAGGGGYLMSRRTVIGLDRAAQDTDLFPIDDVFVGMCLEKMNVTLVFHDGFRTFGFRQMVTPFNPCIYRGLMLIHKLSPAQMWAMWSLVNDPDLTCTRKFSINV</sequence>
<keyword evidence="5 12" id="KW-0812">Transmembrane</keyword>
<feature type="region of interest" description="Disordered" evidence="13">
    <location>
        <begin position="50"/>
        <end position="69"/>
    </location>
</feature>
<reference evidence="14" key="1">
    <citation type="thesis" date="2021" institute="BYU ScholarsArchive" country="Provo, UT, USA">
        <title>Applications of and Algorithms for Genome Assembly and Genomic Analyses with an Emphasis on Marine Teleosts.</title>
        <authorList>
            <person name="Pickett B.D."/>
        </authorList>
    </citation>
    <scope>NUCLEOTIDE SEQUENCE</scope>
    <source>
        <strain evidence="14">HI-2016</strain>
    </source>
</reference>
<dbReference type="EMBL" id="JAFBMS010000620">
    <property type="protein sequence ID" value="KAG9330409.1"/>
    <property type="molecule type" value="Genomic_DNA"/>
</dbReference>
<keyword evidence="10" id="KW-0325">Glycoprotein</keyword>
<evidence type="ECO:0000256" key="10">
    <source>
        <dbReference type="ARBA" id="ARBA00023180"/>
    </source>
</evidence>
<dbReference type="GO" id="GO:0016266">
    <property type="term" value="P:protein O-linked glycosylation via N-acetyl-galactosamine"/>
    <property type="evidence" value="ECO:0007669"/>
    <property type="project" value="UniProtKB-ARBA"/>
</dbReference>
<evidence type="ECO:0000256" key="13">
    <source>
        <dbReference type="SAM" id="MobiDB-lite"/>
    </source>
</evidence>
<keyword evidence="7 12" id="KW-1133">Transmembrane helix</keyword>
<evidence type="ECO:0000256" key="7">
    <source>
        <dbReference type="ARBA" id="ARBA00022989"/>
    </source>
</evidence>
<accession>A0A8T2MPT0</accession>
<gene>
    <name evidence="14" type="ORF">JZ751_025430</name>
</gene>
<dbReference type="GO" id="GO:0008499">
    <property type="term" value="F:N-acetyl-beta-D-glucosaminide beta-(1,3)-galactosyltransferase activity"/>
    <property type="evidence" value="ECO:0007669"/>
    <property type="project" value="UniProtKB-ARBA"/>
</dbReference>
<protein>
    <recommendedName>
        <fullName evidence="12">Hexosyltransferase</fullName>
        <ecNumber evidence="12">2.4.1.-</ecNumber>
    </recommendedName>
</protein>
<evidence type="ECO:0000256" key="3">
    <source>
        <dbReference type="ARBA" id="ARBA00022676"/>
    </source>
</evidence>
<dbReference type="InterPro" id="IPR002659">
    <property type="entry name" value="Glyco_trans_31"/>
</dbReference>
<keyword evidence="8 12" id="KW-0333">Golgi apparatus</keyword>
<evidence type="ECO:0000256" key="8">
    <source>
        <dbReference type="ARBA" id="ARBA00023034"/>
    </source>
</evidence>
<evidence type="ECO:0000256" key="9">
    <source>
        <dbReference type="ARBA" id="ARBA00023136"/>
    </source>
</evidence>
<keyword evidence="9 12" id="KW-0472">Membrane</keyword>
<feature type="compositionally biased region" description="Polar residues" evidence="13">
    <location>
        <begin position="50"/>
        <end position="64"/>
    </location>
</feature>
<dbReference type="Pfam" id="PF01762">
    <property type="entry name" value="Galactosyl_T"/>
    <property type="match status" value="1"/>
</dbReference>
<evidence type="ECO:0000256" key="11">
    <source>
        <dbReference type="ARBA" id="ARBA00043952"/>
    </source>
</evidence>
<dbReference type="PANTHER" id="PTHR11214">
    <property type="entry name" value="BETA-1,3-N-ACETYLGLUCOSAMINYLTRANSFERASE"/>
    <property type="match status" value="1"/>
</dbReference>
<keyword evidence="4" id="KW-0808">Transferase</keyword>
<dbReference type="AlphaFoldDB" id="A0A8T2MPT0"/>
<keyword evidence="6 12" id="KW-0735">Signal-anchor</keyword>
<dbReference type="Proteomes" id="UP000824540">
    <property type="component" value="Unassembled WGS sequence"/>
</dbReference>
<evidence type="ECO:0000313" key="15">
    <source>
        <dbReference type="Proteomes" id="UP000824540"/>
    </source>
</evidence>
<dbReference type="GO" id="GO:0008532">
    <property type="term" value="F:N-acetyllactosaminide beta-1,3-N-acetylglucosaminyltransferase activity"/>
    <property type="evidence" value="ECO:0007669"/>
    <property type="project" value="TreeGrafter"/>
</dbReference>
<comment type="pathway">
    <text evidence="11">Protein modification.</text>
</comment>
<dbReference type="GO" id="GO:0030311">
    <property type="term" value="P:poly-N-acetyllactosamine biosynthetic process"/>
    <property type="evidence" value="ECO:0007669"/>
    <property type="project" value="TreeGrafter"/>
</dbReference>
<organism evidence="14 15">
    <name type="scientific">Albula glossodonta</name>
    <name type="common">roundjaw bonefish</name>
    <dbReference type="NCBI Taxonomy" id="121402"/>
    <lineage>
        <taxon>Eukaryota</taxon>
        <taxon>Metazoa</taxon>
        <taxon>Chordata</taxon>
        <taxon>Craniata</taxon>
        <taxon>Vertebrata</taxon>
        <taxon>Euteleostomi</taxon>
        <taxon>Actinopterygii</taxon>
        <taxon>Neopterygii</taxon>
        <taxon>Teleostei</taxon>
        <taxon>Albuliformes</taxon>
        <taxon>Albulidae</taxon>
        <taxon>Albula</taxon>
    </lineage>
</organism>
<evidence type="ECO:0000256" key="4">
    <source>
        <dbReference type="ARBA" id="ARBA00022679"/>
    </source>
</evidence>
<evidence type="ECO:0000256" key="2">
    <source>
        <dbReference type="ARBA" id="ARBA00008661"/>
    </source>
</evidence>
<evidence type="ECO:0000256" key="5">
    <source>
        <dbReference type="ARBA" id="ARBA00022692"/>
    </source>
</evidence>
<dbReference type="FunFam" id="3.90.550.50:FF:000009">
    <property type="entry name" value="Hexosyltransferase"/>
    <property type="match status" value="1"/>
</dbReference>
<evidence type="ECO:0000256" key="6">
    <source>
        <dbReference type="ARBA" id="ARBA00022968"/>
    </source>
</evidence>
<dbReference type="Gene3D" id="3.90.550.50">
    <property type="match status" value="1"/>
</dbReference>
<evidence type="ECO:0000313" key="14">
    <source>
        <dbReference type="EMBL" id="KAG9330409.1"/>
    </source>
</evidence>
<name>A0A8T2MPT0_9TELE</name>
<proteinExistence type="inferred from homology"/>